<dbReference type="InterPro" id="IPR008144">
    <property type="entry name" value="Guanylate_kin-like_dom"/>
</dbReference>
<protein>
    <submittedName>
        <fullName evidence="5">Guanylate kinase-like domain-containing protein</fullName>
    </submittedName>
</protein>
<dbReference type="Gene3D" id="3.40.50.300">
    <property type="entry name" value="P-loop containing nucleotide triphosphate hydrolases"/>
    <property type="match status" value="1"/>
</dbReference>
<keyword evidence="6" id="KW-1185">Reference proteome</keyword>
<dbReference type="InterPro" id="IPR027417">
    <property type="entry name" value="P-loop_NTPase"/>
</dbReference>
<dbReference type="PROSITE" id="PS50052">
    <property type="entry name" value="GUANYLATE_KINASE_2"/>
    <property type="match status" value="1"/>
</dbReference>
<dbReference type="GO" id="GO:0005829">
    <property type="term" value="C:cytosol"/>
    <property type="evidence" value="ECO:0007669"/>
    <property type="project" value="TreeGrafter"/>
</dbReference>
<comment type="similarity">
    <text evidence="1">Belongs to the guanylate kinase family.</text>
</comment>
<evidence type="ECO:0000256" key="3">
    <source>
        <dbReference type="ARBA" id="ARBA00022777"/>
    </source>
</evidence>
<feature type="non-terminal residue" evidence="5">
    <location>
        <position position="1"/>
    </location>
</feature>
<evidence type="ECO:0000256" key="1">
    <source>
        <dbReference type="ARBA" id="ARBA00005790"/>
    </source>
</evidence>
<dbReference type="PANTHER" id="PTHR23117">
    <property type="entry name" value="GUANYLATE KINASE-RELATED"/>
    <property type="match status" value="1"/>
</dbReference>
<dbReference type="EMBL" id="BLLF01003198">
    <property type="protein sequence ID" value="GFH26671.1"/>
    <property type="molecule type" value="Genomic_DNA"/>
</dbReference>
<dbReference type="AlphaFoldDB" id="A0A699ZW13"/>
<evidence type="ECO:0000259" key="4">
    <source>
        <dbReference type="PROSITE" id="PS50052"/>
    </source>
</evidence>
<gene>
    <name evidence="5" type="ORF">HaLaN_24855</name>
</gene>
<feature type="domain" description="Guanylate kinase-like" evidence="4">
    <location>
        <begin position="1"/>
        <end position="117"/>
    </location>
</feature>
<dbReference type="GO" id="GO:0004385">
    <property type="term" value="F:GMP kinase activity"/>
    <property type="evidence" value="ECO:0007669"/>
    <property type="project" value="TreeGrafter"/>
</dbReference>
<dbReference type="Pfam" id="PF00625">
    <property type="entry name" value="Guanylate_kin"/>
    <property type="match status" value="1"/>
</dbReference>
<evidence type="ECO:0000313" key="6">
    <source>
        <dbReference type="Proteomes" id="UP000485058"/>
    </source>
</evidence>
<evidence type="ECO:0000313" key="5">
    <source>
        <dbReference type="EMBL" id="GFH26671.1"/>
    </source>
</evidence>
<dbReference type="InterPro" id="IPR008145">
    <property type="entry name" value="GK/Ca_channel_bsu"/>
</dbReference>
<evidence type="ECO:0000256" key="2">
    <source>
        <dbReference type="ARBA" id="ARBA00022679"/>
    </source>
</evidence>
<organism evidence="5 6">
    <name type="scientific">Haematococcus lacustris</name>
    <name type="common">Green alga</name>
    <name type="synonym">Haematococcus pluvialis</name>
    <dbReference type="NCBI Taxonomy" id="44745"/>
    <lineage>
        <taxon>Eukaryota</taxon>
        <taxon>Viridiplantae</taxon>
        <taxon>Chlorophyta</taxon>
        <taxon>core chlorophytes</taxon>
        <taxon>Chlorophyceae</taxon>
        <taxon>CS clade</taxon>
        <taxon>Chlamydomonadales</taxon>
        <taxon>Haematococcaceae</taxon>
        <taxon>Haematococcus</taxon>
    </lineage>
</organism>
<keyword evidence="3 5" id="KW-0418">Kinase</keyword>
<proteinExistence type="inferred from homology"/>
<dbReference type="SUPFAM" id="SSF52540">
    <property type="entry name" value="P-loop containing nucleoside triphosphate hydrolases"/>
    <property type="match status" value="1"/>
</dbReference>
<sequence length="137" mass="14961">MLLEHAMVYGDYKGIPRQQVHEALKAGTDVVLRIDVQGAAYIKQLMPEAISIFVAAETEACLVQRLAARKTEDLDKLAVRVATARAEVARVHEFDYVVVNGTGQLEHCVEQVAGIISAEKASVKRRFAVLQAASDSL</sequence>
<accession>A0A699ZW13</accession>
<comment type="caution">
    <text evidence="5">The sequence shown here is derived from an EMBL/GenBank/DDBJ whole genome shotgun (WGS) entry which is preliminary data.</text>
</comment>
<name>A0A699ZW13_HAELA</name>
<dbReference type="PANTHER" id="PTHR23117:SF13">
    <property type="entry name" value="GUANYLATE KINASE"/>
    <property type="match status" value="1"/>
</dbReference>
<reference evidence="5 6" key="1">
    <citation type="submission" date="2020-02" db="EMBL/GenBank/DDBJ databases">
        <title>Draft genome sequence of Haematococcus lacustris strain NIES-144.</title>
        <authorList>
            <person name="Morimoto D."/>
            <person name="Nakagawa S."/>
            <person name="Yoshida T."/>
            <person name="Sawayama S."/>
        </authorList>
    </citation>
    <scope>NUCLEOTIDE SEQUENCE [LARGE SCALE GENOMIC DNA]</scope>
    <source>
        <strain evidence="5 6">NIES-144</strain>
    </source>
</reference>
<keyword evidence="2" id="KW-0808">Transferase</keyword>
<dbReference type="Proteomes" id="UP000485058">
    <property type="component" value="Unassembled WGS sequence"/>
</dbReference>